<feature type="transmembrane region" description="Helical" evidence="1">
    <location>
        <begin position="67"/>
        <end position="88"/>
    </location>
</feature>
<name>W7TIE8_9STRA</name>
<evidence type="ECO:0000313" key="3">
    <source>
        <dbReference type="Proteomes" id="UP000019335"/>
    </source>
</evidence>
<keyword evidence="1" id="KW-1133">Transmembrane helix</keyword>
<keyword evidence="1" id="KW-0812">Transmembrane</keyword>
<accession>W7TIE8</accession>
<sequence length="111" mass="12477">MRSVHDCGQRAVQVRHKHVGSCSPSREDRVERKGKLMRVCMDAKCWLSTYAFILRQKALKNLKGREICGFFSFLVLFFGSSSAVGYAFTSLLRGVSPTLCDQDVWGAARLT</sequence>
<keyword evidence="1" id="KW-0472">Membrane</keyword>
<reference evidence="2 3" key="1">
    <citation type="journal article" date="2014" name="Mol. Plant">
        <title>Chromosome Scale Genome Assembly and Transcriptome Profiling of Nannochloropsis gaditana in Nitrogen Depletion.</title>
        <authorList>
            <person name="Corteggiani Carpinelli E."/>
            <person name="Telatin A."/>
            <person name="Vitulo N."/>
            <person name="Forcato C."/>
            <person name="D'Angelo M."/>
            <person name="Schiavon R."/>
            <person name="Vezzi A."/>
            <person name="Giacometti G.M."/>
            <person name="Morosinotto T."/>
            <person name="Valle G."/>
        </authorList>
    </citation>
    <scope>NUCLEOTIDE SEQUENCE [LARGE SCALE GENOMIC DNA]</scope>
    <source>
        <strain evidence="2 3">B-31</strain>
    </source>
</reference>
<dbReference type="Proteomes" id="UP000019335">
    <property type="component" value="Chromosome 10"/>
</dbReference>
<comment type="caution">
    <text evidence="2">The sequence shown here is derived from an EMBL/GenBank/DDBJ whole genome shotgun (WGS) entry which is preliminary data.</text>
</comment>
<gene>
    <name evidence="2" type="ORF">Naga_100054g16</name>
</gene>
<dbReference type="AlphaFoldDB" id="W7TIE8"/>
<organism evidence="2 3">
    <name type="scientific">Nannochloropsis gaditana</name>
    <dbReference type="NCBI Taxonomy" id="72520"/>
    <lineage>
        <taxon>Eukaryota</taxon>
        <taxon>Sar</taxon>
        <taxon>Stramenopiles</taxon>
        <taxon>Ochrophyta</taxon>
        <taxon>Eustigmatophyceae</taxon>
        <taxon>Eustigmatales</taxon>
        <taxon>Monodopsidaceae</taxon>
        <taxon>Nannochloropsis</taxon>
    </lineage>
</organism>
<dbReference type="EMBL" id="AZIL01000829">
    <property type="protein sequence ID" value="EWM25867.1"/>
    <property type="molecule type" value="Genomic_DNA"/>
</dbReference>
<evidence type="ECO:0000313" key="2">
    <source>
        <dbReference type="EMBL" id="EWM25867.1"/>
    </source>
</evidence>
<protein>
    <submittedName>
        <fullName evidence="2">Uncharacterized protein</fullName>
    </submittedName>
</protein>
<proteinExistence type="predicted"/>
<keyword evidence="3" id="KW-1185">Reference proteome</keyword>
<evidence type="ECO:0000256" key="1">
    <source>
        <dbReference type="SAM" id="Phobius"/>
    </source>
</evidence>